<accession>A0A5B7HU87</accession>
<name>A0A5B7HU87_PORTR</name>
<dbReference type="EMBL" id="VSRR010042530">
    <property type="protein sequence ID" value="MPC76070.1"/>
    <property type="molecule type" value="Genomic_DNA"/>
</dbReference>
<dbReference type="AlphaFoldDB" id="A0A5B7HU87"/>
<organism evidence="1 2">
    <name type="scientific">Portunus trituberculatus</name>
    <name type="common">Swimming crab</name>
    <name type="synonym">Neptunus trituberculatus</name>
    <dbReference type="NCBI Taxonomy" id="210409"/>
    <lineage>
        <taxon>Eukaryota</taxon>
        <taxon>Metazoa</taxon>
        <taxon>Ecdysozoa</taxon>
        <taxon>Arthropoda</taxon>
        <taxon>Crustacea</taxon>
        <taxon>Multicrustacea</taxon>
        <taxon>Malacostraca</taxon>
        <taxon>Eumalacostraca</taxon>
        <taxon>Eucarida</taxon>
        <taxon>Decapoda</taxon>
        <taxon>Pleocyemata</taxon>
        <taxon>Brachyura</taxon>
        <taxon>Eubrachyura</taxon>
        <taxon>Portunoidea</taxon>
        <taxon>Portunidae</taxon>
        <taxon>Portuninae</taxon>
        <taxon>Portunus</taxon>
    </lineage>
</organism>
<keyword evidence="2" id="KW-1185">Reference proteome</keyword>
<dbReference type="Proteomes" id="UP000324222">
    <property type="component" value="Unassembled WGS sequence"/>
</dbReference>
<gene>
    <name evidence="1" type="ORF">E2C01_070471</name>
</gene>
<protein>
    <submittedName>
        <fullName evidence="1">Uncharacterized protein</fullName>
    </submittedName>
</protein>
<comment type="caution">
    <text evidence="1">The sequence shown here is derived from an EMBL/GenBank/DDBJ whole genome shotgun (WGS) entry which is preliminary data.</text>
</comment>
<sequence length="133" mass="14491">MSSIAINTITITTTTIVITLINPNLTLKIQSILTPLHRLTISPSPPSPRPLQFREVTRSTSTQPCAVKVAAKPPPFYGATNTGPVRILRCSMTNNITNTAANPTQLYYPRLSLSLKRTLHYGTSSLQCKGNIT</sequence>
<proteinExistence type="predicted"/>
<evidence type="ECO:0000313" key="1">
    <source>
        <dbReference type="EMBL" id="MPC76070.1"/>
    </source>
</evidence>
<evidence type="ECO:0000313" key="2">
    <source>
        <dbReference type="Proteomes" id="UP000324222"/>
    </source>
</evidence>
<reference evidence="1 2" key="1">
    <citation type="submission" date="2019-05" db="EMBL/GenBank/DDBJ databases">
        <title>Another draft genome of Portunus trituberculatus and its Hox gene families provides insights of decapod evolution.</title>
        <authorList>
            <person name="Jeong J.-H."/>
            <person name="Song I."/>
            <person name="Kim S."/>
            <person name="Choi T."/>
            <person name="Kim D."/>
            <person name="Ryu S."/>
            <person name="Kim W."/>
        </authorList>
    </citation>
    <scope>NUCLEOTIDE SEQUENCE [LARGE SCALE GENOMIC DNA]</scope>
    <source>
        <tissue evidence="1">Muscle</tissue>
    </source>
</reference>